<name>A0A2K9NPU2_BACTC</name>
<reference evidence="1 2" key="1">
    <citation type="submission" date="2018-01" db="EMBL/GenBank/DDBJ databases">
        <title>Complete genome sequence of Bacteriovorax stolpii DSM12778.</title>
        <authorList>
            <person name="Tang B."/>
            <person name="Chang J."/>
        </authorList>
    </citation>
    <scope>NUCLEOTIDE SEQUENCE [LARGE SCALE GENOMIC DNA]</scope>
    <source>
        <strain evidence="1 2">DSM 12778</strain>
    </source>
</reference>
<dbReference type="KEGG" id="bsto:C0V70_05260"/>
<accession>A0A2K9NPU2</accession>
<dbReference type="SUPFAM" id="SSF53474">
    <property type="entry name" value="alpha/beta-Hydrolases"/>
    <property type="match status" value="1"/>
</dbReference>
<evidence type="ECO:0000313" key="2">
    <source>
        <dbReference type="Proteomes" id="UP000235584"/>
    </source>
</evidence>
<evidence type="ECO:0000313" key="1">
    <source>
        <dbReference type="EMBL" id="AUN97529.1"/>
    </source>
</evidence>
<dbReference type="AlphaFoldDB" id="A0A2K9NPU2"/>
<keyword evidence="2" id="KW-1185">Reference proteome</keyword>
<sequence>MKTVLVTIFCSLFTFMHPALAIPPENQTLAPYQEEADSRHYETFEIKTKVEAYEYEAIVYKPTGTPIKAVLVIYPTIGGVNSIEGSNAQYFSKRGYVVIVPYLFETELNKPNPDMDKLDSDYYRPVVSVISFINYVDFKLNLPSTLPVFALGASQGGITSVLITAYVPRIKAAWFATAGGDLPYIYARSTVLQIREFRERHMRTLGMSDVDQYETYLRGYLKNDPSLSCKDIKVPFHQVIALRDTGVPTVTQELLARECPPHSIDRYKLGHEAGTLTTVLMRKKIFEYFESFI</sequence>
<gene>
    <name evidence="1" type="ORF">C0V70_05260</name>
</gene>
<dbReference type="Gene3D" id="3.40.50.1820">
    <property type="entry name" value="alpha/beta hydrolase"/>
    <property type="match status" value="1"/>
</dbReference>
<protein>
    <submittedName>
        <fullName evidence="1">Uncharacterized protein</fullName>
    </submittedName>
</protein>
<organism evidence="1 2">
    <name type="scientific">Bacteriovorax stolpii</name>
    <name type="common">Bdellovibrio stolpii</name>
    <dbReference type="NCBI Taxonomy" id="960"/>
    <lineage>
        <taxon>Bacteria</taxon>
        <taxon>Pseudomonadati</taxon>
        <taxon>Bdellovibrionota</taxon>
        <taxon>Bacteriovoracia</taxon>
        <taxon>Bacteriovoracales</taxon>
        <taxon>Bacteriovoracaceae</taxon>
        <taxon>Bacteriovorax</taxon>
    </lineage>
</organism>
<proteinExistence type="predicted"/>
<dbReference type="Proteomes" id="UP000235584">
    <property type="component" value="Chromosome"/>
</dbReference>
<dbReference type="RefSeq" id="WP_102242824.1">
    <property type="nucleotide sequence ID" value="NZ_CP025704.1"/>
</dbReference>
<dbReference type="InterPro" id="IPR029058">
    <property type="entry name" value="AB_hydrolase_fold"/>
</dbReference>
<dbReference type="EMBL" id="CP025704">
    <property type="protein sequence ID" value="AUN97529.1"/>
    <property type="molecule type" value="Genomic_DNA"/>
</dbReference>